<dbReference type="NCBIfam" id="TIGR00738">
    <property type="entry name" value="rrf2_super"/>
    <property type="match status" value="1"/>
</dbReference>
<dbReference type="GO" id="GO:0003700">
    <property type="term" value="F:DNA-binding transcription factor activity"/>
    <property type="evidence" value="ECO:0007669"/>
    <property type="project" value="TreeGrafter"/>
</dbReference>
<dbReference type="InterPro" id="IPR030489">
    <property type="entry name" value="TR_Rrf2-type_CS"/>
</dbReference>
<accession>A0A081LAW8</accession>
<dbReference type="PANTHER" id="PTHR33221">
    <property type="entry name" value="WINGED HELIX-TURN-HELIX TRANSCRIPTIONAL REGULATOR, RRF2 FAMILY"/>
    <property type="match status" value="1"/>
</dbReference>
<evidence type="ECO:0000256" key="1">
    <source>
        <dbReference type="ARBA" id="ARBA00023125"/>
    </source>
</evidence>
<dbReference type="GO" id="GO:0003677">
    <property type="term" value="F:DNA binding"/>
    <property type="evidence" value="ECO:0007669"/>
    <property type="project" value="UniProtKB-KW"/>
</dbReference>
<evidence type="ECO:0000313" key="5">
    <source>
        <dbReference type="Proteomes" id="UP000028091"/>
    </source>
</evidence>
<dbReference type="SUPFAM" id="SSF46785">
    <property type="entry name" value="Winged helix' DNA-binding domain"/>
    <property type="match status" value="1"/>
</dbReference>
<keyword evidence="5" id="KW-1185">Reference proteome</keyword>
<dbReference type="GO" id="GO:0005829">
    <property type="term" value="C:cytosol"/>
    <property type="evidence" value="ECO:0007669"/>
    <property type="project" value="TreeGrafter"/>
</dbReference>
<dbReference type="EMBL" id="JOTP01000010">
    <property type="protein sequence ID" value="KEP26394.1"/>
    <property type="molecule type" value="Genomic_DNA"/>
</dbReference>
<comment type="cofactor">
    <cofactor evidence="2">
        <name>[2Fe-2S] cluster</name>
        <dbReference type="ChEBI" id="CHEBI:190135"/>
    </cofactor>
</comment>
<dbReference type="eggNOG" id="COG1959">
    <property type="taxonomic scope" value="Bacteria"/>
</dbReference>
<sequence>MKLTNYTDFSLRVLIYLASRDNNELSNIQQIADIYGISKNHLTKVIYHLGKRGYVETIRGRNGGIRLGKSPESINIGEVVRYTEEDLVMVECFDPKKNSCIISPICSLKHVLHEALTAYLHVLDQYTLKDLTQNKDALRELLL</sequence>
<dbReference type="Gene3D" id="1.10.10.10">
    <property type="entry name" value="Winged helix-like DNA-binding domain superfamily/Winged helix DNA-binding domain"/>
    <property type="match status" value="1"/>
</dbReference>
<dbReference type="PROSITE" id="PS01332">
    <property type="entry name" value="HTH_RRF2_1"/>
    <property type="match status" value="1"/>
</dbReference>
<protein>
    <recommendedName>
        <fullName evidence="3">HTH-type transcriptional regulator NsrR</fullName>
    </recommendedName>
</protein>
<evidence type="ECO:0000256" key="3">
    <source>
        <dbReference type="ARBA" id="ARBA00040173"/>
    </source>
</evidence>
<dbReference type="Pfam" id="PF02082">
    <property type="entry name" value="Rrf2"/>
    <property type="match status" value="1"/>
</dbReference>
<evidence type="ECO:0000313" key="4">
    <source>
        <dbReference type="EMBL" id="KEP26394.1"/>
    </source>
</evidence>
<dbReference type="PROSITE" id="PS51197">
    <property type="entry name" value="HTH_RRF2_2"/>
    <property type="match status" value="1"/>
</dbReference>
<dbReference type="InterPro" id="IPR036388">
    <property type="entry name" value="WH-like_DNA-bd_sf"/>
</dbReference>
<reference evidence="4 5" key="1">
    <citation type="submission" date="2012-09" db="EMBL/GenBank/DDBJ databases">
        <title>Genome Sequence of Bacillus sp. DW5-4.</title>
        <authorList>
            <person name="Lai Q."/>
            <person name="Liu Y."/>
            <person name="Shao Z."/>
        </authorList>
    </citation>
    <scope>NUCLEOTIDE SEQUENCE [LARGE SCALE GENOMIC DNA]</scope>
    <source>
        <strain evidence="4 5">DW5-4</strain>
    </source>
</reference>
<gene>
    <name evidence="4" type="ORF">BA70_02375</name>
</gene>
<name>A0A081LAW8_9BACI</name>
<dbReference type="InterPro" id="IPR036390">
    <property type="entry name" value="WH_DNA-bd_sf"/>
</dbReference>
<comment type="caution">
    <text evidence="4">The sequence shown here is derived from an EMBL/GenBank/DDBJ whole genome shotgun (WGS) entry which is preliminary data.</text>
</comment>
<dbReference type="PANTHER" id="PTHR33221:SF4">
    <property type="entry name" value="HTH-TYPE TRANSCRIPTIONAL REPRESSOR NSRR"/>
    <property type="match status" value="1"/>
</dbReference>
<dbReference type="InterPro" id="IPR000944">
    <property type="entry name" value="Tscrpt_reg_Rrf2"/>
</dbReference>
<proteinExistence type="predicted"/>
<dbReference type="OrthoDB" id="9795923at2"/>
<dbReference type="Proteomes" id="UP000028091">
    <property type="component" value="Unassembled WGS sequence"/>
</dbReference>
<evidence type="ECO:0000256" key="2">
    <source>
        <dbReference type="ARBA" id="ARBA00034078"/>
    </source>
</evidence>
<keyword evidence="1" id="KW-0238">DNA-binding</keyword>
<dbReference type="RefSeq" id="WP_034321607.1">
    <property type="nucleotide sequence ID" value="NZ_JAVIKA010000011.1"/>
</dbReference>
<dbReference type="AlphaFoldDB" id="A0A081LAW8"/>
<organism evidence="4 5">
    <name type="scientific">Bacillus zhangzhouensis</name>
    <dbReference type="NCBI Taxonomy" id="1178540"/>
    <lineage>
        <taxon>Bacteria</taxon>
        <taxon>Bacillati</taxon>
        <taxon>Bacillota</taxon>
        <taxon>Bacilli</taxon>
        <taxon>Bacillales</taxon>
        <taxon>Bacillaceae</taxon>
        <taxon>Bacillus</taxon>
    </lineage>
</organism>